<dbReference type="InterPro" id="IPR009075">
    <property type="entry name" value="AcylCo_DH/oxidase_C"/>
</dbReference>
<comment type="caution">
    <text evidence="8">The sequence shown here is derived from an EMBL/GenBank/DDBJ whole genome shotgun (WGS) entry which is preliminary data.</text>
</comment>
<gene>
    <name evidence="8" type="ORF">EV688_12258</name>
</gene>
<comment type="similarity">
    <text evidence="2">Belongs to the acyl-CoA dehydrogenase family.</text>
</comment>
<dbReference type="GO" id="GO:0003995">
    <property type="term" value="F:acyl-CoA dehydrogenase activity"/>
    <property type="evidence" value="ECO:0007669"/>
    <property type="project" value="TreeGrafter"/>
</dbReference>
<evidence type="ECO:0000256" key="4">
    <source>
        <dbReference type="ARBA" id="ARBA00022827"/>
    </source>
</evidence>
<dbReference type="EMBL" id="SLWX01000022">
    <property type="protein sequence ID" value="TCO71448.1"/>
    <property type="molecule type" value="Genomic_DNA"/>
</dbReference>
<dbReference type="InterPro" id="IPR013786">
    <property type="entry name" value="AcylCoA_DH/ox_N"/>
</dbReference>
<evidence type="ECO:0000259" key="6">
    <source>
        <dbReference type="Pfam" id="PF00441"/>
    </source>
</evidence>
<protein>
    <submittedName>
        <fullName evidence="8">Alkylation response protein AidB-like acyl-CoA dehydrogenase</fullName>
    </submittedName>
</protein>
<dbReference type="Pfam" id="PF00441">
    <property type="entry name" value="Acyl-CoA_dh_1"/>
    <property type="match status" value="1"/>
</dbReference>
<evidence type="ECO:0000256" key="2">
    <source>
        <dbReference type="ARBA" id="ARBA00009347"/>
    </source>
</evidence>
<dbReference type="Pfam" id="PF02771">
    <property type="entry name" value="Acyl-CoA_dh_N"/>
    <property type="match status" value="1"/>
</dbReference>
<dbReference type="Proteomes" id="UP000294980">
    <property type="component" value="Unassembled WGS sequence"/>
</dbReference>
<dbReference type="GO" id="GO:0050660">
    <property type="term" value="F:flavin adenine dinucleotide binding"/>
    <property type="evidence" value="ECO:0007669"/>
    <property type="project" value="InterPro"/>
</dbReference>
<dbReference type="InterPro" id="IPR036250">
    <property type="entry name" value="AcylCo_DH-like_C"/>
</dbReference>
<dbReference type="SUPFAM" id="SSF56645">
    <property type="entry name" value="Acyl-CoA dehydrogenase NM domain-like"/>
    <property type="match status" value="1"/>
</dbReference>
<evidence type="ECO:0000256" key="1">
    <source>
        <dbReference type="ARBA" id="ARBA00001974"/>
    </source>
</evidence>
<keyword evidence="4" id="KW-0274">FAD</keyword>
<dbReference type="OrthoDB" id="7053515at2"/>
<organism evidence="8 9">
    <name type="scientific">Chromatocurvus halotolerans</name>
    <dbReference type="NCBI Taxonomy" id="1132028"/>
    <lineage>
        <taxon>Bacteria</taxon>
        <taxon>Pseudomonadati</taxon>
        <taxon>Pseudomonadota</taxon>
        <taxon>Gammaproteobacteria</taxon>
        <taxon>Cellvibrionales</taxon>
        <taxon>Halieaceae</taxon>
        <taxon>Chromatocurvus</taxon>
    </lineage>
</organism>
<evidence type="ECO:0000259" key="7">
    <source>
        <dbReference type="Pfam" id="PF02771"/>
    </source>
</evidence>
<comment type="cofactor">
    <cofactor evidence="1">
        <name>FAD</name>
        <dbReference type="ChEBI" id="CHEBI:57692"/>
    </cofactor>
</comment>
<dbReference type="Gene3D" id="1.10.540.10">
    <property type="entry name" value="Acyl-CoA dehydrogenase/oxidase, N-terminal domain"/>
    <property type="match status" value="1"/>
</dbReference>
<evidence type="ECO:0000313" key="8">
    <source>
        <dbReference type="EMBL" id="TCO71448.1"/>
    </source>
</evidence>
<feature type="domain" description="Acyl-CoA dehydrogenase/oxidase N-terminal" evidence="7">
    <location>
        <begin position="13"/>
        <end position="121"/>
    </location>
</feature>
<keyword evidence="5" id="KW-0560">Oxidoreductase</keyword>
<dbReference type="SUPFAM" id="SSF47203">
    <property type="entry name" value="Acyl-CoA dehydrogenase C-terminal domain-like"/>
    <property type="match status" value="1"/>
</dbReference>
<dbReference type="RefSeq" id="WP_117319506.1">
    <property type="nucleotide sequence ID" value="NZ_QQSW01000029.1"/>
</dbReference>
<evidence type="ECO:0000256" key="3">
    <source>
        <dbReference type="ARBA" id="ARBA00022630"/>
    </source>
</evidence>
<dbReference type="AlphaFoldDB" id="A0A4R2KMZ9"/>
<sequence length="373" mass="39532">MSVIGSTRLSLGEEQAMLLDVARDFCRRQSPMSAVRAQLDSPLGFDNAVWRQMVDLGWTGIALPESVGGSALGVAAVVPVAEALGRAMLGTPLLATTLAAQLLQRAAPGAQDDLLAEIAAGAVATVAMLENEDWGNTRYQVSLDSENRLSGVKMLVWDAQAADLLVVVARDGAGETVLAPVRRAAVADAALAPHTMIDETRRAARIDFTGVQAEAVIAGPSVLSALRDYRLLGALLVAAEAGGSAASCLDTTVAYLKTRKQFGKLIGSYQALKHPAVEILTAVDATRSFVYHAASVVGEEPLAQEAEIACRMAKAQATETLCHAGDRAIQFHGGMGFTYECDAQLYLRRAQWAQQQFGDARHHRTQLAALLLD</sequence>
<name>A0A4R2KMZ9_9GAMM</name>
<dbReference type="PANTHER" id="PTHR43884">
    <property type="entry name" value="ACYL-COA DEHYDROGENASE"/>
    <property type="match status" value="1"/>
</dbReference>
<keyword evidence="3" id="KW-0285">Flavoprotein</keyword>
<evidence type="ECO:0000256" key="5">
    <source>
        <dbReference type="ARBA" id="ARBA00023002"/>
    </source>
</evidence>
<dbReference type="InterPro" id="IPR009100">
    <property type="entry name" value="AcylCoA_DH/oxidase_NM_dom_sf"/>
</dbReference>
<dbReference type="PANTHER" id="PTHR43884:SF20">
    <property type="entry name" value="ACYL-COA DEHYDROGENASE FADE28"/>
    <property type="match status" value="1"/>
</dbReference>
<dbReference type="Gene3D" id="1.20.140.10">
    <property type="entry name" value="Butyryl-CoA Dehydrogenase, subunit A, domain 3"/>
    <property type="match status" value="1"/>
</dbReference>
<keyword evidence="9" id="KW-1185">Reference proteome</keyword>
<dbReference type="InterPro" id="IPR037069">
    <property type="entry name" value="AcylCoA_DH/ox_N_sf"/>
</dbReference>
<accession>A0A4R2KMZ9</accession>
<proteinExistence type="inferred from homology"/>
<reference evidence="8 9" key="1">
    <citation type="submission" date="2019-03" db="EMBL/GenBank/DDBJ databases">
        <title>Genomic Encyclopedia of Type Strains, Phase IV (KMG-IV): sequencing the most valuable type-strain genomes for metagenomic binning, comparative biology and taxonomic classification.</title>
        <authorList>
            <person name="Goeker M."/>
        </authorList>
    </citation>
    <scope>NUCLEOTIDE SEQUENCE [LARGE SCALE GENOMIC DNA]</scope>
    <source>
        <strain evidence="8 9">DSM 23344</strain>
    </source>
</reference>
<evidence type="ECO:0000313" key="9">
    <source>
        <dbReference type="Proteomes" id="UP000294980"/>
    </source>
</evidence>
<feature type="domain" description="Acyl-CoA dehydrogenase/oxidase C-terminal" evidence="6">
    <location>
        <begin position="234"/>
        <end position="369"/>
    </location>
</feature>